<gene>
    <name evidence="2" type="ORF">KFL_000420270</name>
</gene>
<dbReference type="SUPFAM" id="SSF53474">
    <property type="entry name" value="alpha/beta-Hydrolases"/>
    <property type="match status" value="1"/>
</dbReference>
<dbReference type="Proteomes" id="UP000054558">
    <property type="component" value="Unassembled WGS sequence"/>
</dbReference>
<evidence type="ECO:0000313" key="2">
    <source>
        <dbReference type="EMBL" id="GAQ79956.1"/>
    </source>
</evidence>
<dbReference type="PANTHER" id="PTHR43194:SF2">
    <property type="entry name" value="PEROXISOMAL MEMBRANE PROTEIN LPX1"/>
    <property type="match status" value="1"/>
</dbReference>
<dbReference type="InterPro" id="IPR000073">
    <property type="entry name" value="AB_hydrolase_1"/>
</dbReference>
<dbReference type="PANTHER" id="PTHR43194">
    <property type="entry name" value="HYDROLASE ALPHA/BETA FOLD FAMILY"/>
    <property type="match status" value="1"/>
</dbReference>
<organism evidence="2 3">
    <name type="scientific">Klebsormidium nitens</name>
    <name type="common">Green alga</name>
    <name type="synonym">Ulothrix nitens</name>
    <dbReference type="NCBI Taxonomy" id="105231"/>
    <lineage>
        <taxon>Eukaryota</taxon>
        <taxon>Viridiplantae</taxon>
        <taxon>Streptophyta</taxon>
        <taxon>Klebsormidiophyceae</taxon>
        <taxon>Klebsormidiales</taxon>
        <taxon>Klebsormidiaceae</taxon>
        <taxon>Klebsormidium</taxon>
    </lineage>
</organism>
<sequence>MARHSDLQLPFGKRAAPVGPVFAVLLVFCALLLGPAISSKSPKLSKPADVAPDVNLPDEAVSERKAVFDVTISDGTHHNLAVFIYELSALEGGSEPHVSEECKKNQDVALVLFHGAAYNHKYWDVPFSVDNSSHSLARYLAKQCYFVLAADMLGTGESDKPDGFAIDVADQAHASADFLWSIHSDHNPARERQAEKVIVIGHSFGSIMSQLILGTNPGIADGFVATGWSNGYEPEVPHFEDVFNAVDQPPNSMPYITLPTGGPPFDGINLRSAYYDGVDSATFQMPNPHPTWTDAMLTYDTSSLADYITHKNAFLDAVPLLDNRRNNAANAPDYIFNTFHTDQASSNAFRSITSPVFMLCGENDILANAAGCAAGGAYYPNSVSVTSFVQPNIGHVYNQHKTAVPGWEKIVDFVKSVVHESILCTI</sequence>
<dbReference type="InterPro" id="IPR050228">
    <property type="entry name" value="Carboxylesterase_BioH"/>
</dbReference>
<dbReference type="Pfam" id="PF12697">
    <property type="entry name" value="Abhydrolase_6"/>
    <property type="match status" value="1"/>
</dbReference>
<proteinExistence type="predicted"/>
<accession>A0A1Y1HTV5</accession>
<dbReference type="EMBL" id="DF236991">
    <property type="protein sequence ID" value="GAQ79956.1"/>
    <property type="molecule type" value="Genomic_DNA"/>
</dbReference>
<dbReference type="Gene3D" id="3.40.50.1820">
    <property type="entry name" value="alpha/beta hydrolase"/>
    <property type="match status" value="1"/>
</dbReference>
<dbReference type="InterPro" id="IPR029058">
    <property type="entry name" value="AB_hydrolase_fold"/>
</dbReference>
<evidence type="ECO:0000259" key="1">
    <source>
        <dbReference type="Pfam" id="PF12697"/>
    </source>
</evidence>
<keyword evidence="3" id="KW-1185">Reference proteome</keyword>
<dbReference type="AlphaFoldDB" id="A0A1Y1HTV5"/>
<dbReference type="OrthoDB" id="190201at2759"/>
<name>A0A1Y1HTV5_KLENI</name>
<feature type="domain" description="AB hydrolase-1" evidence="1">
    <location>
        <begin position="110"/>
        <end position="399"/>
    </location>
</feature>
<dbReference type="OMA" id="YDSRYWD"/>
<evidence type="ECO:0000313" key="3">
    <source>
        <dbReference type="Proteomes" id="UP000054558"/>
    </source>
</evidence>
<protein>
    <recommendedName>
        <fullName evidence="1">AB hydrolase-1 domain-containing protein</fullName>
    </recommendedName>
</protein>
<reference evidence="2 3" key="1">
    <citation type="journal article" date="2014" name="Nat. Commun.">
        <title>Klebsormidium flaccidum genome reveals primary factors for plant terrestrial adaptation.</title>
        <authorList>
            <person name="Hori K."/>
            <person name="Maruyama F."/>
            <person name="Fujisawa T."/>
            <person name="Togashi T."/>
            <person name="Yamamoto N."/>
            <person name="Seo M."/>
            <person name="Sato S."/>
            <person name="Yamada T."/>
            <person name="Mori H."/>
            <person name="Tajima N."/>
            <person name="Moriyama T."/>
            <person name="Ikeuchi M."/>
            <person name="Watanabe M."/>
            <person name="Wada H."/>
            <person name="Kobayashi K."/>
            <person name="Saito M."/>
            <person name="Masuda T."/>
            <person name="Sasaki-Sekimoto Y."/>
            <person name="Mashiguchi K."/>
            <person name="Awai K."/>
            <person name="Shimojima M."/>
            <person name="Masuda S."/>
            <person name="Iwai M."/>
            <person name="Nobusawa T."/>
            <person name="Narise T."/>
            <person name="Kondo S."/>
            <person name="Saito H."/>
            <person name="Sato R."/>
            <person name="Murakawa M."/>
            <person name="Ihara Y."/>
            <person name="Oshima-Yamada Y."/>
            <person name="Ohtaka K."/>
            <person name="Satoh M."/>
            <person name="Sonobe K."/>
            <person name="Ishii M."/>
            <person name="Ohtani R."/>
            <person name="Kanamori-Sato M."/>
            <person name="Honoki R."/>
            <person name="Miyazaki D."/>
            <person name="Mochizuki H."/>
            <person name="Umetsu J."/>
            <person name="Higashi K."/>
            <person name="Shibata D."/>
            <person name="Kamiya Y."/>
            <person name="Sato N."/>
            <person name="Nakamura Y."/>
            <person name="Tabata S."/>
            <person name="Ida S."/>
            <person name="Kurokawa K."/>
            <person name="Ohta H."/>
        </authorList>
    </citation>
    <scope>NUCLEOTIDE SEQUENCE [LARGE SCALE GENOMIC DNA]</scope>
    <source>
        <strain evidence="2 3">NIES-2285</strain>
    </source>
</reference>